<sequence>MTVTASAEARREHILDAAEACFVRNGFHRATMQDLAREAAMSPGNFYRYFESKEALVVGLVERECARGAERVAEMERSGDRRGALLDIIARYFVSVTREAAVLRMEIWSEATRNPAIADLTARTEAETRDWFTATFAALATSPDCDPDHLYALLAPLMKGILVSRAILPDYDPAPAVAQLHTLLETGLDGRLPRATRAGPRITALA</sequence>
<accession>A0AAJ1TV16</accession>
<dbReference type="SUPFAM" id="SSF48498">
    <property type="entry name" value="Tetracyclin repressor-like, C-terminal domain"/>
    <property type="match status" value="1"/>
</dbReference>
<organism evidence="7 8">
    <name type="scientific">Methylobacterium brachiatum</name>
    <dbReference type="NCBI Taxonomy" id="269660"/>
    <lineage>
        <taxon>Bacteria</taxon>
        <taxon>Pseudomonadati</taxon>
        <taxon>Pseudomonadota</taxon>
        <taxon>Alphaproteobacteria</taxon>
        <taxon>Hyphomicrobiales</taxon>
        <taxon>Methylobacteriaceae</taxon>
        <taxon>Methylobacterium</taxon>
    </lineage>
</organism>
<proteinExistence type="predicted"/>
<dbReference type="Gene3D" id="1.10.357.10">
    <property type="entry name" value="Tetracycline Repressor, domain 2"/>
    <property type="match status" value="1"/>
</dbReference>
<dbReference type="InterPro" id="IPR009057">
    <property type="entry name" value="Homeodomain-like_sf"/>
</dbReference>
<dbReference type="Pfam" id="PF13977">
    <property type="entry name" value="TetR_C_6"/>
    <property type="match status" value="1"/>
</dbReference>
<dbReference type="Pfam" id="PF00440">
    <property type="entry name" value="TetR_N"/>
    <property type="match status" value="1"/>
</dbReference>
<feature type="DNA-binding region" description="H-T-H motif" evidence="5">
    <location>
        <begin position="31"/>
        <end position="50"/>
    </location>
</feature>
<evidence type="ECO:0000256" key="3">
    <source>
        <dbReference type="ARBA" id="ARBA00023125"/>
    </source>
</evidence>
<protein>
    <submittedName>
        <fullName evidence="7">AcrR family transcriptional regulator</fullName>
    </submittedName>
</protein>
<dbReference type="PANTHER" id="PTHR30055">
    <property type="entry name" value="HTH-TYPE TRANSCRIPTIONAL REGULATOR RUTR"/>
    <property type="match status" value="1"/>
</dbReference>
<evidence type="ECO:0000256" key="1">
    <source>
        <dbReference type="ARBA" id="ARBA00022491"/>
    </source>
</evidence>
<gene>
    <name evidence="7" type="ORF">QO001_003382</name>
</gene>
<evidence type="ECO:0000256" key="4">
    <source>
        <dbReference type="ARBA" id="ARBA00023163"/>
    </source>
</evidence>
<keyword evidence="1" id="KW-0678">Repressor</keyword>
<dbReference type="PANTHER" id="PTHR30055:SF234">
    <property type="entry name" value="HTH-TYPE TRANSCRIPTIONAL REGULATOR BETI"/>
    <property type="match status" value="1"/>
</dbReference>
<evidence type="ECO:0000313" key="7">
    <source>
        <dbReference type="EMBL" id="MDQ0544448.1"/>
    </source>
</evidence>
<evidence type="ECO:0000313" key="8">
    <source>
        <dbReference type="Proteomes" id="UP001223420"/>
    </source>
</evidence>
<dbReference type="PRINTS" id="PR00455">
    <property type="entry name" value="HTHTETR"/>
</dbReference>
<dbReference type="RefSeq" id="WP_230365324.1">
    <property type="nucleotide sequence ID" value="NZ_JAJALK010000002.1"/>
</dbReference>
<evidence type="ECO:0000259" key="6">
    <source>
        <dbReference type="PROSITE" id="PS50977"/>
    </source>
</evidence>
<dbReference type="InterPro" id="IPR001647">
    <property type="entry name" value="HTH_TetR"/>
</dbReference>
<evidence type="ECO:0000256" key="2">
    <source>
        <dbReference type="ARBA" id="ARBA00023015"/>
    </source>
</evidence>
<evidence type="ECO:0000256" key="5">
    <source>
        <dbReference type="PROSITE-ProRule" id="PRU00335"/>
    </source>
</evidence>
<dbReference type="EMBL" id="JAUSWL010000005">
    <property type="protein sequence ID" value="MDQ0544448.1"/>
    <property type="molecule type" value="Genomic_DNA"/>
</dbReference>
<dbReference type="InterPro" id="IPR036271">
    <property type="entry name" value="Tet_transcr_reg_TetR-rel_C_sf"/>
</dbReference>
<dbReference type="GO" id="GO:0000976">
    <property type="term" value="F:transcription cis-regulatory region binding"/>
    <property type="evidence" value="ECO:0007669"/>
    <property type="project" value="TreeGrafter"/>
</dbReference>
<dbReference type="SUPFAM" id="SSF46689">
    <property type="entry name" value="Homeodomain-like"/>
    <property type="match status" value="1"/>
</dbReference>
<keyword evidence="4" id="KW-0804">Transcription</keyword>
<dbReference type="GO" id="GO:0003700">
    <property type="term" value="F:DNA-binding transcription factor activity"/>
    <property type="evidence" value="ECO:0007669"/>
    <property type="project" value="TreeGrafter"/>
</dbReference>
<keyword evidence="2" id="KW-0805">Transcription regulation</keyword>
<dbReference type="InterPro" id="IPR050109">
    <property type="entry name" value="HTH-type_TetR-like_transc_reg"/>
</dbReference>
<name>A0AAJ1TV16_9HYPH</name>
<reference evidence="7" key="1">
    <citation type="submission" date="2023-07" db="EMBL/GenBank/DDBJ databases">
        <title>Genomic Encyclopedia of Type Strains, Phase IV (KMG-IV): sequencing the most valuable type-strain genomes for metagenomic binning, comparative biology and taxonomic classification.</title>
        <authorList>
            <person name="Goeker M."/>
        </authorList>
    </citation>
    <scope>NUCLEOTIDE SEQUENCE</scope>
    <source>
        <strain evidence="7">DSM 19569</strain>
    </source>
</reference>
<keyword evidence="3 5" id="KW-0238">DNA-binding</keyword>
<feature type="domain" description="HTH tetR-type" evidence="6">
    <location>
        <begin position="8"/>
        <end position="68"/>
    </location>
</feature>
<dbReference type="Proteomes" id="UP001223420">
    <property type="component" value="Unassembled WGS sequence"/>
</dbReference>
<dbReference type="AlphaFoldDB" id="A0AAJ1TV16"/>
<dbReference type="PROSITE" id="PS50977">
    <property type="entry name" value="HTH_TETR_2"/>
    <property type="match status" value="1"/>
</dbReference>
<dbReference type="InterPro" id="IPR039538">
    <property type="entry name" value="BetI_C"/>
</dbReference>
<comment type="caution">
    <text evidence="7">The sequence shown here is derived from an EMBL/GenBank/DDBJ whole genome shotgun (WGS) entry which is preliminary data.</text>
</comment>